<dbReference type="InterPro" id="IPR052956">
    <property type="entry name" value="Mesenchyme-surface_protein"/>
</dbReference>
<proteinExistence type="predicted"/>
<dbReference type="AlphaFoldDB" id="W6K0U6"/>
<sequence>MATYPVYQNVPAGVDPLEETVAEISTASKDGRTLIYTDSAGKRIGFVDISNASAPNGLGTLSMEQLGDADAEPTSVHVVGGFVLVVVDTSASYVEPSGKLVVVRLSDRKVVRTISLGGQPDSIDVSADERRAIIAIENERDEDVNDGELPQLPAGFLQVVDMPTASPSSWVATKVPLTTATGAPIPMLAAAGLDTPRDPEPEYVTINSRGVAAVTLQENNGIVLVDLATKKVTKAWSAGIVTRTRVDTLEDGNISLTGTITVPREPDAIAWVDDRYLATANEGDWKGGSRGWTVFDSATKGIAWDSGVSLERLAVKYGLHNEGRAENKGTEPEGLAVATMGGKRYAFVASERSNFVAAYDMTKPMSPVFRLLLPTTNGPEGVLPIPSRGLLAVSSEVDDSDAQVRSSVNLFKLGGPDNRLEFPTIVSAYAGGAPIGWGALSGLSAIPGTTNRLAAVSDSAYATGRIYQINTAKRPALITSAVDVTDESGVAVGLDLEGISARAAGGYWLGVEGATGAENALVRTTSAGRIQQRVSLPADIAAHVGKWGIEGVSAIGTGADEVVYVALQRPLWADPAGADGPIDGENVARIGRYSVATGTWSWFGYRLTTTTTDGDWMGLSEITALDANTVAVIERDKLNGPNARVKRVYAVDVPAKGAPAVTLPILPKRLVVDVLPALRSTRGWTREKLEGFTVSGGTMVAVTDNDGLDDATGETVFLRLGALPDGAN</sequence>
<dbReference type="Gene3D" id="2.130.10.10">
    <property type="entry name" value="YVTN repeat-like/Quinoprotein amine dehydrogenase"/>
    <property type="match status" value="1"/>
</dbReference>
<evidence type="ECO:0000313" key="3">
    <source>
        <dbReference type="EMBL" id="CCH75503.1"/>
    </source>
</evidence>
<reference evidence="3 4" key="1">
    <citation type="journal article" date="2013" name="ISME J.">
        <title>A metabolic model for members of the genus Tetrasphaera involved in enhanced biological phosphorus removal.</title>
        <authorList>
            <person name="Kristiansen R."/>
            <person name="Nguyen H.T.T."/>
            <person name="Saunders A.M."/>
            <person name="Nielsen J.L."/>
            <person name="Wimmer R."/>
            <person name="Le V.Q."/>
            <person name="McIlroy S.J."/>
            <person name="Petrovski S."/>
            <person name="Seviour R.J."/>
            <person name="Calteau A."/>
            <person name="Nielsen K.L."/>
            <person name="Nielsen P.H."/>
        </authorList>
    </citation>
    <scope>NUCLEOTIDE SEQUENCE [LARGE SCALE GENOMIC DNA]</scope>
    <source>
        <strain evidence="3 4">Ben110</strain>
    </source>
</reference>
<dbReference type="InterPro" id="IPR015943">
    <property type="entry name" value="WD40/YVTN_repeat-like_dom_sf"/>
</dbReference>
<evidence type="ECO:0000313" key="4">
    <source>
        <dbReference type="Proteomes" id="UP000035763"/>
    </source>
</evidence>
<dbReference type="EMBL" id="CAJA01000503">
    <property type="protein sequence ID" value="CCH75503.1"/>
    <property type="molecule type" value="Genomic_DNA"/>
</dbReference>
<gene>
    <name evidence="3" type="ORF">BN11_760004</name>
</gene>
<dbReference type="Pfam" id="PF22494">
    <property type="entry name" value="choice_anch_I"/>
    <property type="match status" value="1"/>
</dbReference>
<dbReference type="PANTHER" id="PTHR46928">
    <property type="entry name" value="MESENCHYME-SPECIFIC CELL SURFACE GLYCOPROTEIN"/>
    <property type="match status" value="1"/>
</dbReference>
<accession>W6K0U6</accession>
<dbReference type="RefSeq" id="WP_235435389.1">
    <property type="nucleotide sequence ID" value="NZ_HG764815.1"/>
</dbReference>
<keyword evidence="4" id="KW-1185">Reference proteome</keyword>
<dbReference type="PANTHER" id="PTHR46928:SF1">
    <property type="entry name" value="MESENCHYME-SPECIFIC CELL SURFACE GLYCOPROTEIN"/>
    <property type="match status" value="1"/>
</dbReference>
<dbReference type="STRING" id="1193182.BN11_760004"/>
<protein>
    <submittedName>
        <fullName evidence="3">Secreted protein</fullName>
    </submittedName>
</protein>
<dbReference type="InterPro" id="IPR011044">
    <property type="entry name" value="Quino_amine_DH_bsu"/>
</dbReference>
<feature type="domain" description="Phytase-like" evidence="1">
    <location>
        <begin position="436"/>
        <end position="706"/>
    </location>
</feature>
<organism evidence="3 4">
    <name type="scientific">Nostocoides australiense Ben110</name>
    <dbReference type="NCBI Taxonomy" id="1193182"/>
    <lineage>
        <taxon>Bacteria</taxon>
        <taxon>Bacillati</taxon>
        <taxon>Actinomycetota</taxon>
        <taxon>Actinomycetes</taxon>
        <taxon>Micrococcales</taxon>
        <taxon>Intrasporangiaceae</taxon>
        <taxon>Nostocoides</taxon>
    </lineage>
</organism>
<evidence type="ECO:0000259" key="1">
    <source>
        <dbReference type="Pfam" id="PF13449"/>
    </source>
</evidence>
<dbReference type="Pfam" id="PF13449">
    <property type="entry name" value="Phytase-like"/>
    <property type="match status" value="1"/>
</dbReference>
<dbReference type="InterPro" id="IPR027372">
    <property type="entry name" value="Phytase-like_dom"/>
</dbReference>
<dbReference type="SUPFAM" id="SSF50969">
    <property type="entry name" value="YVTN repeat-like/Quinoprotein amine dehydrogenase"/>
    <property type="match status" value="1"/>
</dbReference>
<comment type="caution">
    <text evidence="3">The sequence shown here is derived from an EMBL/GenBank/DDBJ whole genome shotgun (WGS) entry which is preliminary data.</text>
</comment>
<evidence type="ECO:0000259" key="2">
    <source>
        <dbReference type="Pfam" id="PF22494"/>
    </source>
</evidence>
<feature type="domain" description="Choice-of-anchor I" evidence="2">
    <location>
        <begin position="322"/>
        <end position="369"/>
    </location>
</feature>
<dbReference type="Proteomes" id="UP000035763">
    <property type="component" value="Unassembled WGS sequence"/>
</dbReference>
<dbReference type="InterPro" id="IPR055188">
    <property type="entry name" value="Choice_anch_I"/>
</dbReference>
<name>W6K0U6_9MICO</name>